<dbReference type="InterPro" id="IPR006153">
    <property type="entry name" value="Cation/H_exchanger_TM"/>
</dbReference>
<keyword evidence="3 10" id="KW-1003">Cell membrane</keyword>
<dbReference type="InterPro" id="IPR018422">
    <property type="entry name" value="Cation/H_exchanger_CPA1"/>
</dbReference>
<keyword evidence="9 10" id="KW-0739">Sodium transport</keyword>
<feature type="transmembrane region" description="Helical" evidence="10">
    <location>
        <begin position="185"/>
        <end position="205"/>
    </location>
</feature>
<evidence type="ECO:0000256" key="1">
    <source>
        <dbReference type="ARBA" id="ARBA00004651"/>
    </source>
</evidence>
<feature type="transmembrane region" description="Helical" evidence="10">
    <location>
        <begin position="348"/>
        <end position="372"/>
    </location>
</feature>
<comment type="caution">
    <text evidence="10">Lacks conserved residue(s) required for the propagation of feature annotation.</text>
</comment>
<evidence type="ECO:0000313" key="12">
    <source>
        <dbReference type="EMBL" id="CAA9337588.1"/>
    </source>
</evidence>
<feature type="transmembrane region" description="Helical" evidence="10">
    <location>
        <begin position="308"/>
        <end position="328"/>
    </location>
</feature>
<feature type="domain" description="Cation/H+ exchanger transmembrane" evidence="11">
    <location>
        <begin position="15"/>
        <end position="408"/>
    </location>
</feature>
<keyword evidence="2 10" id="KW-0813">Transport</keyword>
<dbReference type="Gene3D" id="6.10.140.1330">
    <property type="match status" value="1"/>
</dbReference>
<evidence type="ECO:0000256" key="10">
    <source>
        <dbReference type="RuleBase" id="RU366002"/>
    </source>
</evidence>
<organism evidence="12">
    <name type="scientific">uncultured Gemmatimonadaceae bacterium</name>
    <dbReference type="NCBI Taxonomy" id="246130"/>
    <lineage>
        <taxon>Bacteria</taxon>
        <taxon>Pseudomonadati</taxon>
        <taxon>Gemmatimonadota</taxon>
        <taxon>Gemmatimonadia</taxon>
        <taxon>Gemmatimonadales</taxon>
        <taxon>Gemmatimonadaceae</taxon>
        <taxon>environmental samples</taxon>
    </lineage>
</organism>
<dbReference type="AlphaFoldDB" id="A0A6J4LNJ3"/>
<evidence type="ECO:0000256" key="7">
    <source>
        <dbReference type="ARBA" id="ARBA00023065"/>
    </source>
</evidence>
<dbReference type="GO" id="GO:0005886">
    <property type="term" value="C:plasma membrane"/>
    <property type="evidence" value="ECO:0007669"/>
    <property type="project" value="UniProtKB-SubCell"/>
</dbReference>
<name>A0A6J4LNJ3_9BACT</name>
<protein>
    <submittedName>
        <fullName evidence="12">Na+/H+ antiporter</fullName>
    </submittedName>
</protein>
<dbReference type="Pfam" id="PF00999">
    <property type="entry name" value="Na_H_Exchanger"/>
    <property type="match status" value="1"/>
</dbReference>
<evidence type="ECO:0000256" key="8">
    <source>
        <dbReference type="ARBA" id="ARBA00023136"/>
    </source>
</evidence>
<feature type="transmembrane region" description="Helical" evidence="10">
    <location>
        <begin position="114"/>
        <end position="136"/>
    </location>
</feature>
<feature type="transmembrane region" description="Helical" evidence="10">
    <location>
        <begin position="384"/>
        <end position="407"/>
    </location>
</feature>
<dbReference type="PANTHER" id="PTHR10110">
    <property type="entry name" value="SODIUM/HYDROGEN EXCHANGER"/>
    <property type="match status" value="1"/>
</dbReference>
<keyword evidence="4 10" id="KW-0812">Transmembrane</keyword>
<evidence type="ECO:0000256" key="3">
    <source>
        <dbReference type="ARBA" id="ARBA00022475"/>
    </source>
</evidence>
<gene>
    <name evidence="12" type="ORF">AVDCRST_MAG11-2798</name>
</gene>
<evidence type="ECO:0000259" key="11">
    <source>
        <dbReference type="Pfam" id="PF00999"/>
    </source>
</evidence>
<dbReference type="PANTHER" id="PTHR10110:SF86">
    <property type="entry name" value="SODIUM_HYDROGEN EXCHANGER 7"/>
    <property type="match status" value="1"/>
</dbReference>
<keyword evidence="5 10" id="KW-1133">Transmembrane helix</keyword>
<evidence type="ECO:0000256" key="9">
    <source>
        <dbReference type="ARBA" id="ARBA00023201"/>
    </source>
</evidence>
<dbReference type="GO" id="GO:0098719">
    <property type="term" value="P:sodium ion import across plasma membrane"/>
    <property type="evidence" value="ECO:0007669"/>
    <property type="project" value="TreeGrafter"/>
</dbReference>
<keyword evidence="8 10" id="KW-0472">Membrane</keyword>
<dbReference type="GO" id="GO:0051453">
    <property type="term" value="P:regulation of intracellular pH"/>
    <property type="evidence" value="ECO:0007669"/>
    <property type="project" value="TreeGrafter"/>
</dbReference>
<feature type="transmembrane region" description="Helical" evidence="10">
    <location>
        <begin position="33"/>
        <end position="51"/>
    </location>
</feature>
<keyword evidence="6 10" id="KW-0915">Sodium</keyword>
<evidence type="ECO:0000256" key="4">
    <source>
        <dbReference type="ARBA" id="ARBA00022692"/>
    </source>
</evidence>
<feature type="transmembrane region" description="Helical" evidence="10">
    <location>
        <begin position="88"/>
        <end position="108"/>
    </location>
</feature>
<comment type="function">
    <text evidence="10">Na(+)/H(+) antiporter that extrudes sodium in exchange for external protons.</text>
</comment>
<dbReference type="GO" id="GO:0015385">
    <property type="term" value="F:sodium:proton antiporter activity"/>
    <property type="evidence" value="ECO:0007669"/>
    <property type="project" value="InterPro"/>
</dbReference>
<feature type="transmembrane region" description="Helical" evidence="10">
    <location>
        <begin position="269"/>
        <end position="288"/>
    </location>
</feature>
<feature type="transmembrane region" description="Helical" evidence="10">
    <location>
        <begin position="6"/>
        <end position="24"/>
    </location>
</feature>
<comment type="subcellular location">
    <subcellularLocation>
        <location evidence="1 10">Cell membrane</location>
        <topology evidence="1 10">Multi-pass membrane protein</topology>
    </subcellularLocation>
</comment>
<accession>A0A6J4LNJ3</accession>
<evidence type="ECO:0000256" key="5">
    <source>
        <dbReference type="ARBA" id="ARBA00022989"/>
    </source>
</evidence>
<reference evidence="12" key="1">
    <citation type="submission" date="2020-02" db="EMBL/GenBank/DDBJ databases">
        <authorList>
            <person name="Meier V. D."/>
        </authorList>
    </citation>
    <scope>NUCLEOTIDE SEQUENCE</scope>
    <source>
        <strain evidence="12">AVDCRST_MAG11</strain>
    </source>
</reference>
<comment type="similarity">
    <text evidence="10">Belongs to the monovalent cation:proton antiporter 1 (CPA1) transporter (TC 2.A.36) family.</text>
</comment>
<feature type="transmembrane region" description="Helical" evidence="10">
    <location>
        <begin position="57"/>
        <end position="76"/>
    </location>
</feature>
<dbReference type="InterPro" id="IPR004705">
    <property type="entry name" value="Cation/H_exchanger_CPA1_bac"/>
</dbReference>
<evidence type="ECO:0000256" key="2">
    <source>
        <dbReference type="ARBA" id="ARBA00022448"/>
    </source>
</evidence>
<evidence type="ECO:0000256" key="6">
    <source>
        <dbReference type="ARBA" id="ARBA00023053"/>
    </source>
</evidence>
<dbReference type="EMBL" id="CADCTU010000617">
    <property type="protein sequence ID" value="CAA9337588.1"/>
    <property type="molecule type" value="Genomic_DNA"/>
</dbReference>
<keyword evidence="10" id="KW-0050">Antiport</keyword>
<proteinExistence type="inferred from homology"/>
<dbReference type="NCBIfam" id="TIGR00831">
    <property type="entry name" value="a_cpa1"/>
    <property type="match status" value="1"/>
</dbReference>
<sequence length="524" mass="56201">MPQFSPVLVAIAFAALVVALTAVARRLPVPTPILQVGAGLLVGLIPGVGIPELEPEVVFFVFLPPVLWAAAFFTSLREFKANARPITLLAVGLVLATSFAVAVAARALLPGLPWAAAVALGAIVSPPDAVAAAAIVSRLPVPRRVVVILEGESLVNDASALVLYRTAVAAAVTGHFSWGESIVRFFIDAAVGALVGLLVGWLILRAMRWTKDALAETLLTLAGPYVAWVGAEQLHVSAVLACVAGGLYLRQHLSTAVGPMSRLQARSVWDLLVFLLNAMIFLLLGLQFGELLREVPAGSLGAVVRTGAAIGVVVILVRLAWVPVATALPRLLSRDVRRRDPAPAWRPLFLVAWTSMRGIVSLASALALPLAVAGGAPFPYRTEIIVITMCVIVMTLVVQGLTLAPIIRAFDFTPETTHVREERVARLEAARRGAEALDDLAREPWADARDVEWLRGELRDRLRLREHPGGTPEGRRRLRAGMIAAERRMLVRLRNEGAISDEVLRELEQELDLDAVRAGLGDGR</sequence>
<dbReference type="GO" id="GO:0015386">
    <property type="term" value="F:potassium:proton antiporter activity"/>
    <property type="evidence" value="ECO:0007669"/>
    <property type="project" value="TreeGrafter"/>
</dbReference>
<keyword evidence="7 10" id="KW-0406">Ion transport</keyword>